<dbReference type="PANTHER" id="PTHR10492">
    <property type="match status" value="1"/>
</dbReference>
<protein>
    <recommendedName>
        <fullName evidence="1">DNA helicase Pif1-like 2B domain-containing protein</fullName>
    </recommendedName>
</protein>
<dbReference type="PANTHER" id="PTHR10492:SF94">
    <property type="entry name" value="ATP-DEPENDENT DNA HELICASE"/>
    <property type="match status" value="1"/>
</dbReference>
<feature type="domain" description="DNA helicase Pif1-like 2B" evidence="1">
    <location>
        <begin position="115"/>
        <end position="158"/>
    </location>
</feature>
<comment type="caution">
    <text evidence="2">The sequence shown here is derived from an EMBL/GenBank/DDBJ whole genome shotgun (WGS) entry which is preliminary data.</text>
</comment>
<dbReference type="InterPro" id="IPR027417">
    <property type="entry name" value="P-loop_NTPase"/>
</dbReference>
<evidence type="ECO:0000313" key="2">
    <source>
        <dbReference type="EMBL" id="KAK9682106.1"/>
    </source>
</evidence>
<evidence type="ECO:0000313" key="3">
    <source>
        <dbReference type="Proteomes" id="UP001443914"/>
    </source>
</evidence>
<dbReference type="AlphaFoldDB" id="A0AAW1HZG4"/>
<name>A0AAW1HZG4_SAPOF</name>
<dbReference type="EMBL" id="JBDFQZ010000010">
    <property type="protein sequence ID" value="KAK9682106.1"/>
    <property type="molecule type" value="Genomic_DNA"/>
</dbReference>
<proteinExistence type="predicted"/>
<sequence>MRVIQDPSFSHFVLKVGNGCPPYENEKDIKLPTRIVMQGQKRGSLMEQLIDVVYPDVNLFSSNPMLMTKKAILMPKNEDTEAINSLLVSKQSRRQYEYRSFDEAVNITTEQYLIEFLNTLHPNGLSPHHLTLNRNSPIILLRNLDPTSGLCNGTRLICKSFSANVIDAEIIVGHHKGERVFILRIPL</sequence>
<dbReference type="Proteomes" id="UP001443914">
    <property type="component" value="Unassembled WGS sequence"/>
</dbReference>
<organism evidence="2 3">
    <name type="scientific">Saponaria officinalis</name>
    <name type="common">Common soapwort</name>
    <name type="synonym">Lychnis saponaria</name>
    <dbReference type="NCBI Taxonomy" id="3572"/>
    <lineage>
        <taxon>Eukaryota</taxon>
        <taxon>Viridiplantae</taxon>
        <taxon>Streptophyta</taxon>
        <taxon>Embryophyta</taxon>
        <taxon>Tracheophyta</taxon>
        <taxon>Spermatophyta</taxon>
        <taxon>Magnoliopsida</taxon>
        <taxon>eudicotyledons</taxon>
        <taxon>Gunneridae</taxon>
        <taxon>Pentapetalae</taxon>
        <taxon>Caryophyllales</taxon>
        <taxon>Caryophyllaceae</taxon>
        <taxon>Caryophylleae</taxon>
        <taxon>Saponaria</taxon>
    </lineage>
</organism>
<keyword evidence="3" id="KW-1185">Reference proteome</keyword>
<evidence type="ECO:0000259" key="1">
    <source>
        <dbReference type="Pfam" id="PF21530"/>
    </source>
</evidence>
<dbReference type="InterPro" id="IPR049163">
    <property type="entry name" value="Pif1-like_2B_dom"/>
</dbReference>
<dbReference type="SUPFAM" id="SSF52540">
    <property type="entry name" value="P-loop containing nucleoside triphosphate hydrolases"/>
    <property type="match status" value="1"/>
</dbReference>
<gene>
    <name evidence="2" type="ORF">RND81_10G050800</name>
</gene>
<reference evidence="2" key="1">
    <citation type="submission" date="2024-03" db="EMBL/GenBank/DDBJ databases">
        <title>WGS assembly of Saponaria officinalis var. Norfolk2.</title>
        <authorList>
            <person name="Jenkins J."/>
            <person name="Shu S."/>
            <person name="Grimwood J."/>
            <person name="Barry K."/>
            <person name="Goodstein D."/>
            <person name="Schmutz J."/>
            <person name="Leebens-Mack J."/>
            <person name="Osbourn A."/>
        </authorList>
    </citation>
    <scope>NUCLEOTIDE SEQUENCE [LARGE SCALE GENOMIC DNA]</scope>
    <source>
        <strain evidence="2">JIC</strain>
    </source>
</reference>
<dbReference type="Pfam" id="PF21530">
    <property type="entry name" value="Pif1_2B_dom"/>
    <property type="match status" value="1"/>
</dbReference>
<accession>A0AAW1HZG4</accession>